<evidence type="ECO:0000256" key="1">
    <source>
        <dbReference type="SAM" id="Phobius"/>
    </source>
</evidence>
<keyword evidence="1" id="KW-0472">Membrane</keyword>
<dbReference type="Proteomes" id="UP000460558">
    <property type="component" value="Unassembled WGS sequence"/>
</dbReference>
<proteinExistence type="predicted"/>
<keyword evidence="1" id="KW-1133">Transmembrane helix</keyword>
<evidence type="ECO:0000313" key="3">
    <source>
        <dbReference type="Proteomes" id="UP000460558"/>
    </source>
</evidence>
<feature type="transmembrane region" description="Helical" evidence="1">
    <location>
        <begin position="6"/>
        <end position="29"/>
    </location>
</feature>
<organism evidence="2 3">
    <name type="scientific">Streptomyces katsurahamanus</name>
    <dbReference type="NCBI Taxonomy" id="2577098"/>
    <lineage>
        <taxon>Bacteria</taxon>
        <taxon>Bacillati</taxon>
        <taxon>Actinomycetota</taxon>
        <taxon>Actinomycetes</taxon>
        <taxon>Kitasatosporales</taxon>
        <taxon>Streptomycetaceae</taxon>
        <taxon>Streptomyces</taxon>
    </lineage>
</organism>
<keyword evidence="1" id="KW-0812">Transmembrane</keyword>
<name>A0ABW9NPW5_9ACTN</name>
<accession>A0ABW9NPW5</accession>
<gene>
    <name evidence="2" type="ORF">FFZ77_05620</name>
</gene>
<keyword evidence="3" id="KW-1185">Reference proteome</keyword>
<reference evidence="2 3" key="1">
    <citation type="submission" date="2019-06" db="EMBL/GenBank/DDBJ databases">
        <title>Comparative genomics and metabolomics analyses of clavulanic acid producing Streptomyces species provides insight into specialized metabolism and evolution of beta-lactam biosynthetic gene clusters.</title>
        <authorList>
            <person name="Moore M.A."/>
            <person name="Cruz-Morales P."/>
            <person name="Barona Gomez F."/>
            <person name="Kapil T."/>
        </authorList>
    </citation>
    <scope>NUCLEOTIDE SEQUENCE [LARGE SCALE GENOMIC DNA]</scope>
    <source>
        <strain evidence="2 3">T-272</strain>
    </source>
</reference>
<dbReference type="EMBL" id="VDEQ01000054">
    <property type="protein sequence ID" value="MQS35119.1"/>
    <property type="molecule type" value="Genomic_DNA"/>
</dbReference>
<dbReference type="RefSeq" id="WP_153481437.1">
    <property type="nucleotide sequence ID" value="NZ_VDEQ01000054.1"/>
</dbReference>
<protein>
    <submittedName>
        <fullName evidence="2">Uncharacterized protein</fullName>
    </submittedName>
</protein>
<sequence length="184" mass="20265">MEFGTATQLITVGATLSGVVLTLLANASLERRKARDTRELESMRLDSEHSAWLREERTKAYASLSLAGEEVLQFIRSEMPLLIGSDGAARRADAEARWRELRTELRKAYNQVALFGADQARTAGLHMWRTARSGGNDFLRGLGPDGVAPSEQLDLSEQIRTIASDLGTADDRFLEACRKDLQGG</sequence>
<evidence type="ECO:0000313" key="2">
    <source>
        <dbReference type="EMBL" id="MQS35119.1"/>
    </source>
</evidence>
<comment type="caution">
    <text evidence="2">The sequence shown here is derived from an EMBL/GenBank/DDBJ whole genome shotgun (WGS) entry which is preliminary data.</text>
</comment>